<evidence type="ECO:0000313" key="1">
    <source>
        <dbReference type="EMBL" id="MBW32260.1"/>
    </source>
</evidence>
<protein>
    <submittedName>
        <fullName evidence="1">Putative secreted peptide</fullName>
    </submittedName>
</protein>
<organism evidence="1">
    <name type="scientific">Anopheles braziliensis</name>
    <dbReference type="NCBI Taxonomy" id="58242"/>
    <lineage>
        <taxon>Eukaryota</taxon>
        <taxon>Metazoa</taxon>
        <taxon>Ecdysozoa</taxon>
        <taxon>Arthropoda</taxon>
        <taxon>Hexapoda</taxon>
        <taxon>Insecta</taxon>
        <taxon>Pterygota</taxon>
        <taxon>Neoptera</taxon>
        <taxon>Endopterygota</taxon>
        <taxon>Diptera</taxon>
        <taxon>Nematocera</taxon>
        <taxon>Culicoidea</taxon>
        <taxon>Culicidae</taxon>
        <taxon>Anophelinae</taxon>
        <taxon>Anopheles</taxon>
    </lineage>
</organism>
<sequence>MFALLTAPWSSWSSSSSAAVKGRTHHHGSLTSSSASSFCSLFSRVASSLASCHFPRFIARVTELSWSSSSSSASGME</sequence>
<name>A0A2M3ZUY7_9DIPT</name>
<dbReference type="AlphaFoldDB" id="A0A2M3ZUY7"/>
<proteinExistence type="predicted"/>
<dbReference type="EMBL" id="GGFM01011509">
    <property type="protein sequence ID" value="MBW32260.1"/>
    <property type="molecule type" value="Transcribed_RNA"/>
</dbReference>
<accession>A0A2M3ZUY7</accession>
<reference evidence="1" key="1">
    <citation type="submission" date="2018-01" db="EMBL/GenBank/DDBJ databases">
        <title>An insight into the sialome of Amazonian anophelines.</title>
        <authorList>
            <person name="Ribeiro J.M."/>
            <person name="Scarpassa V."/>
            <person name="Calvo E."/>
        </authorList>
    </citation>
    <scope>NUCLEOTIDE SEQUENCE</scope>
    <source>
        <tissue evidence="1">Salivary glands</tissue>
    </source>
</reference>